<dbReference type="Proteomes" id="UP001501803">
    <property type="component" value="Unassembled WGS sequence"/>
</dbReference>
<comment type="caution">
    <text evidence="1">The sequence shown here is derived from an EMBL/GenBank/DDBJ whole genome shotgun (WGS) entry which is preliminary data.</text>
</comment>
<evidence type="ECO:0000313" key="1">
    <source>
        <dbReference type="EMBL" id="GAA3865243.1"/>
    </source>
</evidence>
<gene>
    <name evidence="1" type="ORF">GCM10022381_06250</name>
</gene>
<organism evidence="1 2">
    <name type="scientific">Leifsonia kafniensis</name>
    <dbReference type="NCBI Taxonomy" id="475957"/>
    <lineage>
        <taxon>Bacteria</taxon>
        <taxon>Bacillati</taxon>
        <taxon>Actinomycetota</taxon>
        <taxon>Actinomycetes</taxon>
        <taxon>Micrococcales</taxon>
        <taxon>Microbacteriaceae</taxon>
        <taxon>Leifsonia</taxon>
    </lineage>
</organism>
<dbReference type="RefSeq" id="WP_345062183.1">
    <property type="nucleotide sequence ID" value="NZ_BAABCN010000002.1"/>
</dbReference>
<evidence type="ECO:0000313" key="2">
    <source>
        <dbReference type="Proteomes" id="UP001501803"/>
    </source>
</evidence>
<keyword evidence="2" id="KW-1185">Reference proteome</keyword>
<protein>
    <submittedName>
        <fullName evidence="1">Uncharacterized protein</fullName>
    </submittedName>
</protein>
<reference evidence="2" key="1">
    <citation type="journal article" date="2019" name="Int. J. Syst. Evol. Microbiol.">
        <title>The Global Catalogue of Microorganisms (GCM) 10K type strain sequencing project: providing services to taxonomists for standard genome sequencing and annotation.</title>
        <authorList>
            <consortium name="The Broad Institute Genomics Platform"/>
            <consortium name="The Broad Institute Genome Sequencing Center for Infectious Disease"/>
            <person name="Wu L."/>
            <person name="Ma J."/>
        </authorList>
    </citation>
    <scope>NUCLEOTIDE SEQUENCE [LARGE SCALE GENOMIC DNA]</scope>
    <source>
        <strain evidence="2">JCM 17021</strain>
    </source>
</reference>
<proteinExistence type="predicted"/>
<sequence length="132" mass="13983">MITSLAPDEVFVFGSNADGSHGAGAARLAWEKFGAVWGEGHGLHGQSYGIDTMSGFAVIEREVAEFLEFAAAHPELRFLVTAIGCGIAGYQPHEIAPLFAKSPANVALPDRFMRELGEPREPGELGEPGSSQ</sequence>
<dbReference type="EMBL" id="BAABCN010000002">
    <property type="protein sequence ID" value="GAA3865243.1"/>
    <property type="molecule type" value="Genomic_DNA"/>
</dbReference>
<accession>A0ABP7K5U0</accession>
<name>A0ABP7K5U0_9MICO</name>